<evidence type="ECO:0000313" key="1">
    <source>
        <dbReference type="EMBL" id="GBB96036.1"/>
    </source>
</evidence>
<dbReference type="Proteomes" id="UP000615446">
    <property type="component" value="Unassembled WGS sequence"/>
</dbReference>
<proteinExistence type="predicted"/>
<gene>
    <name evidence="2" type="ORF">RCL2_000977000</name>
    <name evidence="1" type="ORF">RclHR1_02670005</name>
</gene>
<dbReference type="Proteomes" id="UP000247702">
    <property type="component" value="Unassembled WGS sequence"/>
</dbReference>
<dbReference type="AlphaFoldDB" id="A0A2Z6RVH3"/>
<dbReference type="EMBL" id="BLAL01000061">
    <property type="protein sequence ID" value="GES82573.1"/>
    <property type="molecule type" value="Genomic_DNA"/>
</dbReference>
<reference evidence="1 3" key="1">
    <citation type="submission" date="2017-11" db="EMBL/GenBank/DDBJ databases">
        <title>The genome of Rhizophagus clarus HR1 reveals common genetic basis of auxotrophy among arbuscular mycorrhizal fungi.</title>
        <authorList>
            <person name="Kobayashi Y."/>
        </authorList>
    </citation>
    <scope>NUCLEOTIDE SEQUENCE [LARGE SCALE GENOMIC DNA]</scope>
    <source>
        <strain evidence="1 3">HR1</strain>
    </source>
</reference>
<name>A0A2Z6RVH3_9GLOM</name>
<sequence length="94" mass="10742">MKFSSDKIFVRLEYADDGALNDYLSKHFNELDWWRVLSVYTRLYDERLILDMLYGKREKIIDGTSVENGLAVPSVPLDPGPVFGIFGKVVVTTP</sequence>
<comment type="caution">
    <text evidence="1">The sequence shown here is derived from an EMBL/GenBank/DDBJ whole genome shotgun (WGS) entry which is preliminary data.</text>
</comment>
<evidence type="ECO:0000313" key="2">
    <source>
        <dbReference type="EMBL" id="GES82573.1"/>
    </source>
</evidence>
<organism evidence="1 3">
    <name type="scientific">Rhizophagus clarus</name>
    <dbReference type="NCBI Taxonomy" id="94130"/>
    <lineage>
        <taxon>Eukaryota</taxon>
        <taxon>Fungi</taxon>
        <taxon>Fungi incertae sedis</taxon>
        <taxon>Mucoromycota</taxon>
        <taxon>Glomeromycotina</taxon>
        <taxon>Glomeromycetes</taxon>
        <taxon>Glomerales</taxon>
        <taxon>Glomeraceae</taxon>
        <taxon>Rhizophagus</taxon>
    </lineage>
</organism>
<reference evidence="2" key="2">
    <citation type="submission" date="2019-10" db="EMBL/GenBank/DDBJ databases">
        <title>Conservation and host-specific expression of non-tandemly repeated heterogenous ribosome RNA gene in arbuscular mycorrhizal fungi.</title>
        <authorList>
            <person name="Maeda T."/>
            <person name="Kobayashi Y."/>
            <person name="Nakagawa T."/>
            <person name="Ezawa T."/>
            <person name="Yamaguchi K."/>
            <person name="Bino T."/>
            <person name="Nishimoto Y."/>
            <person name="Shigenobu S."/>
            <person name="Kawaguchi M."/>
        </authorList>
    </citation>
    <scope>NUCLEOTIDE SEQUENCE</scope>
    <source>
        <strain evidence="2">HR1</strain>
    </source>
</reference>
<dbReference type="EMBL" id="BEXD01001857">
    <property type="protein sequence ID" value="GBB96036.1"/>
    <property type="molecule type" value="Genomic_DNA"/>
</dbReference>
<accession>A0A2Z6RVH3</accession>
<keyword evidence="3" id="KW-1185">Reference proteome</keyword>
<evidence type="ECO:0000313" key="3">
    <source>
        <dbReference type="Proteomes" id="UP000247702"/>
    </source>
</evidence>
<protein>
    <submittedName>
        <fullName evidence="1">Uncharacterized protein</fullName>
    </submittedName>
</protein>